<dbReference type="OrthoDB" id="9796171at2"/>
<keyword evidence="3" id="KW-1185">Reference proteome</keyword>
<evidence type="ECO:0000259" key="1">
    <source>
        <dbReference type="PROSITE" id="PS51186"/>
    </source>
</evidence>
<protein>
    <submittedName>
        <fullName evidence="2">GNAT family N-acetyltransferase</fullName>
    </submittedName>
</protein>
<dbReference type="GO" id="GO:0016747">
    <property type="term" value="F:acyltransferase activity, transferring groups other than amino-acyl groups"/>
    <property type="evidence" value="ECO:0007669"/>
    <property type="project" value="InterPro"/>
</dbReference>
<dbReference type="Pfam" id="PF13673">
    <property type="entry name" value="Acetyltransf_10"/>
    <property type="match status" value="1"/>
</dbReference>
<organism evidence="2 3">
    <name type="scientific">Salinimonas sediminis</name>
    <dbReference type="NCBI Taxonomy" id="2303538"/>
    <lineage>
        <taxon>Bacteria</taxon>
        <taxon>Pseudomonadati</taxon>
        <taxon>Pseudomonadota</taxon>
        <taxon>Gammaproteobacteria</taxon>
        <taxon>Alteromonadales</taxon>
        <taxon>Alteromonadaceae</taxon>
        <taxon>Alteromonas/Salinimonas group</taxon>
        <taxon>Salinimonas</taxon>
    </lineage>
</organism>
<reference evidence="2 3" key="1">
    <citation type="submission" date="2018-08" db="EMBL/GenBank/DDBJ databases">
        <title>Salinimonas sediminis sp. nov., a piezophilic bacterium isolated from a deep-sea sediment sample from the New Britain Trench.</title>
        <authorList>
            <person name="Cao J."/>
        </authorList>
    </citation>
    <scope>NUCLEOTIDE SEQUENCE [LARGE SCALE GENOMIC DNA]</scope>
    <source>
        <strain evidence="2 3">N102</strain>
    </source>
</reference>
<dbReference type="CDD" id="cd04301">
    <property type="entry name" value="NAT_SF"/>
    <property type="match status" value="1"/>
</dbReference>
<evidence type="ECO:0000313" key="3">
    <source>
        <dbReference type="Proteomes" id="UP000262073"/>
    </source>
</evidence>
<sequence length="149" mass="16503">MIEWQWATLDTLSPHAVHAMYALRQQVFVLEQTCLYPDIDAADLTAHHLLGWQGTTLAAYARVLPAGTKYSEPAMGRVATLAPYRGTGLGKALVAQGIARAEHHYPGTGLRISAQQYLIHFYQHFGFVTEGEPYDEDGIAHIEMRLAPV</sequence>
<dbReference type="AlphaFoldDB" id="A0A346NIN7"/>
<feature type="domain" description="N-acetyltransferase" evidence="1">
    <location>
        <begin position="7"/>
        <end position="149"/>
    </location>
</feature>
<dbReference type="InterPro" id="IPR000182">
    <property type="entry name" value="GNAT_dom"/>
</dbReference>
<dbReference type="EMBL" id="CP031769">
    <property type="protein sequence ID" value="AXR05394.1"/>
    <property type="molecule type" value="Genomic_DNA"/>
</dbReference>
<dbReference type="InterPro" id="IPR016181">
    <property type="entry name" value="Acyl_CoA_acyltransferase"/>
</dbReference>
<gene>
    <name evidence="2" type="ORF">D0Y50_02840</name>
</gene>
<dbReference type="RefSeq" id="WP_108565489.1">
    <property type="nucleotide sequence ID" value="NZ_CP031769.1"/>
</dbReference>
<dbReference type="Proteomes" id="UP000262073">
    <property type="component" value="Chromosome"/>
</dbReference>
<proteinExistence type="predicted"/>
<evidence type="ECO:0000313" key="2">
    <source>
        <dbReference type="EMBL" id="AXR05394.1"/>
    </source>
</evidence>
<dbReference type="KEGG" id="salm:D0Y50_02840"/>
<dbReference type="SUPFAM" id="SSF55729">
    <property type="entry name" value="Acyl-CoA N-acyltransferases (Nat)"/>
    <property type="match status" value="1"/>
</dbReference>
<dbReference type="Gene3D" id="3.40.630.30">
    <property type="match status" value="1"/>
</dbReference>
<keyword evidence="2" id="KW-0808">Transferase</keyword>
<dbReference type="PROSITE" id="PS51186">
    <property type="entry name" value="GNAT"/>
    <property type="match status" value="1"/>
</dbReference>
<accession>A0A346NIN7</accession>
<name>A0A346NIN7_9ALTE</name>